<organism evidence="2">
    <name type="scientific">uncultured Chloroflexia bacterium</name>
    <dbReference type="NCBI Taxonomy" id="1672391"/>
    <lineage>
        <taxon>Bacteria</taxon>
        <taxon>Bacillati</taxon>
        <taxon>Chloroflexota</taxon>
        <taxon>Chloroflexia</taxon>
        <taxon>environmental samples</taxon>
    </lineage>
</organism>
<feature type="non-terminal residue" evidence="2">
    <location>
        <position position="28"/>
    </location>
</feature>
<feature type="region of interest" description="Disordered" evidence="1">
    <location>
        <begin position="1"/>
        <end position="28"/>
    </location>
</feature>
<proteinExistence type="predicted"/>
<dbReference type="EMBL" id="CADCTR010001800">
    <property type="protein sequence ID" value="CAA9312902.1"/>
    <property type="molecule type" value="Genomic_DNA"/>
</dbReference>
<sequence>SHYSSPWRNGSWKRPCRSTRPHLHTYRH</sequence>
<evidence type="ECO:0000256" key="1">
    <source>
        <dbReference type="SAM" id="MobiDB-lite"/>
    </source>
</evidence>
<gene>
    <name evidence="2" type="ORF">AVDCRST_MAG93-5339</name>
</gene>
<evidence type="ECO:0000313" key="2">
    <source>
        <dbReference type="EMBL" id="CAA9312902.1"/>
    </source>
</evidence>
<name>A0A6J4KTB8_9CHLR</name>
<protein>
    <submittedName>
        <fullName evidence="2">Uncharacterized protein</fullName>
    </submittedName>
</protein>
<feature type="non-terminal residue" evidence="2">
    <location>
        <position position="1"/>
    </location>
</feature>
<reference evidence="2" key="1">
    <citation type="submission" date="2020-02" db="EMBL/GenBank/DDBJ databases">
        <authorList>
            <person name="Meier V. D."/>
        </authorList>
    </citation>
    <scope>NUCLEOTIDE SEQUENCE</scope>
    <source>
        <strain evidence="2">AVDCRST_MAG93</strain>
    </source>
</reference>
<accession>A0A6J4KTB8</accession>
<dbReference type="AlphaFoldDB" id="A0A6J4KTB8"/>
<feature type="compositionally biased region" description="Basic residues" evidence="1">
    <location>
        <begin position="14"/>
        <end position="28"/>
    </location>
</feature>